<accession>A0A3M7T0K6</accession>
<feature type="region of interest" description="Disordered" evidence="1">
    <location>
        <begin position="240"/>
        <end position="259"/>
    </location>
</feature>
<keyword evidence="2" id="KW-0812">Transmembrane</keyword>
<evidence type="ECO:0000313" key="5">
    <source>
        <dbReference type="Proteomes" id="UP000276133"/>
    </source>
</evidence>
<feature type="domain" description="PDZ" evidence="3">
    <location>
        <begin position="76"/>
        <end position="141"/>
    </location>
</feature>
<dbReference type="InterPro" id="IPR036034">
    <property type="entry name" value="PDZ_sf"/>
</dbReference>
<feature type="region of interest" description="Disordered" evidence="1">
    <location>
        <begin position="315"/>
        <end position="338"/>
    </location>
</feature>
<dbReference type="EMBL" id="REGN01000481">
    <property type="protein sequence ID" value="RNA41574.1"/>
    <property type="molecule type" value="Genomic_DNA"/>
</dbReference>
<protein>
    <recommendedName>
        <fullName evidence="3">PDZ domain-containing protein</fullName>
    </recommendedName>
</protein>
<dbReference type="Pfam" id="PF17820">
    <property type="entry name" value="PDZ_6"/>
    <property type="match status" value="1"/>
</dbReference>
<proteinExistence type="predicted"/>
<evidence type="ECO:0000256" key="1">
    <source>
        <dbReference type="SAM" id="MobiDB-lite"/>
    </source>
</evidence>
<reference evidence="4 5" key="1">
    <citation type="journal article" date="2018" name="Sci. Rep.">
        <title>Genomic signatures of local adaptation to the degree of environmental predictability in rotifers.</title>
        <authorList>
            <person name="Franch-Gras L."/>
            <person name="Hahn C."/>
            <person name="Garcia-Roger E.M."/>
            <person name="Carmona M.J."/>
            <person name="Serra M."/>
            <person name="Gomez A."/>
        </authorList>
    </citation>
    <scope>NUCLEOTIDE SEQUENCE [LARGE SCALE GENOMIC DNA]</scope>
    <source>
        <strain evidence="4">HYR1</strain>
    </source>
</reference>
<gene>
    <name evidence="4" type="ORF">BpHYR1_004969</name>
</gene>
<dbReference type="Proteomes" id="UP000276133">
    <property type="component" value="Unassembled WGS sequence"/>
</dbReference>
<keyword evidence="5" id="KW-1185">Reference proteome</keyword>
<dbReference type="InterPro" id="IPR001478">
    <property type="entry name" value="PDZ"/>
</dbReference>
<keyword evidence="2" id="KW-0472">Membrane</keyword>
<evidence type="ECO:0000259" key="3">
    <source>
        <dbReference type="PROSITE" id="PS50106"/>
    </source>
</evidence>
<dbReference type="AlphaFoldDB" id="A0A3M7T0K6"/>
<comment type="caution">
    <text evidence="4">The sequence shown here is derived from an EMBL/GenBank/DDBJ whole genome shotgun (WGS) entry which is preliminary data.</text>
</comment>
<keyword evidence="2" id="KW-1133">Transmembrane helix</keyword>
<feature type="compositionally biased region" description="Basic and acidic residues" evidence="1">
    <location>
        <begin position="240"/>
        <end position="251"/>
    </location>
</feature>
<organism evidence="4 5">
    <name type="scientific">Brachionus plicatilis</name>
    <name type="common">Marine rotifer</name>
    <name type="synonym">Brachionus muelleri</name>
    <dbReference type="NCBI Taxonomy" id="10195"/>
    <lineage>
        <taxon>Eukaryota</taxon>
        <taxon>Metazoa</taxon>
        <taxon>Spiralia</taxon>
        <taxon>Gnathifera</taxon>
        <taxon>Rotifera</taxon>
        <taxon>Eurotatoria</taxon>
        <taxon>Monogononta</taxon>
        <taxon>Pseudotrocha</taxon>
        <taxon>Ploima</taxon>
        <taxon>Brachionidae</taxon>
        <taxon>Brachionus</taxon>
    </lineage>
</organism>
<dbReference type="OrthoDB" id="10007415at2759"/>
<sequence length="338" mass="38639">MVIFYDQFTERLTLILSTYLIWFISFIGCYRYTCLLRLSGLFLNWLIELAVTTDRPSIAFYLIMNFLPTEFSTPRVCTLKVASKKVSLGIHFCDSNMILDIDKNSPADLAGVKPGDKILFIDGVSVETWTCQDVKNKITQAVLNTYNDELTIVVMNAIEYNIFKSNQMFVANKSQDNFLEKNAVEESGAADQGHDPSVLKSLSETEFNPFEDIPNQMTTPFLHYSSIPPPETFRLVDTRERELDREDIRDDSLEESTSETISSCIDVNQKKDISHNNMNDFDFSSNYTSTTNINNDTHSNIIFDETCQFKMPWSSENSLSETTENTVKTMSAKNKKEF</sequence>
<evidence type="ECO:0000313" key="4">
    <source>
        <dbReference type="EMBL" id="RNA41574.1"/>
    </source>
</evidence>
<dbReference type="PROSITE" id="PS50106">
    <property type="entry name" value="PDZ"/>
    <property type="match status" value="1"/>
</dbReference>
<evidence type="ECO:0000256" key="2">
    <source>
        <dbReference type="SAM" id="Phobius"/>
    </source>
</evidence>
<dbReference type="Gene3D" id="2.30.42.10">
    <property type="match status" value="1"/>
</dbReference>
<name>A0A3M7T0K6_BRAPC</name>
<feature type="transmembrane region" description="Helical" evidence="2">
    <location>
        <begin position="12"/>
        <end position="33"/>
    </location>
</feature>
<dbReference type="SUPFAM" id="SSF50156">
    <property type="entry name" value="PDZ domain-like"/>
    <property type="match status" value="1"/>
</dbReference>
<dbReference type="SMART" id="SM00228">
    <property type="entry name" value="PDZ"/>
    <property type="match status" value="1"/>
</dbReference>
<dbReference type="InterPro" id="IPR041489">
    <property type="entry name" value="PDZ_6"/>
</dbReference>
<feature type="compositionally biased region" description="Low complexity" evidence="1">
    <location>
        <begin position="315"/>
        <end position="326"/>
    </location>
</feature>